<protein>
    <submittedName>
        <fullName evidence="4">Putative esterase</fullName>
    </submittedName>
</protein>
<dbReference type="Proteomes" id="UP000249547">
    <property type="component" value="Unassembled WGS sequence"/>
</dbReference>
<dbReference type="InterPro" id="IPR050955">
    <property type="entry name" value="Plant_Biomass_Hydrol_Est"/>
</dbReference>
<accession>A0A327Q5J4</accession>
<feature type="chain" id="PRO_5016379427" evidence="3">
    <location>
        <begin position="23"/>
        <end position="284"/>
    </location>
</feature>
<dbReference type="AlphaFoldDB" id="A0A327Q5J4"/>
<organism evidence="4 5">
    <name type="scientific">Chitinophaga skermanii</name>
    <dbReference type="NCBI Taxonomy" id="331697"/>
    <lineage>
        <taxon>Bacteria</taxon>
        <taxon>Pseudomonadati</taxon>
        <taxon>Bacteroidota</taxon>
        <taxon>Chitinophagia</taxon>
        <taxon>Chitinophagales</taxon>
        <taxon>Chitinophagaceae</taxon>
        <taxon>Chitinophaga</taxon>
    </lineage>
</organism>
<reference evidence="4 5" key="1">
    <citation type="submission" date="2018-06" db="EMBL/GenBank/DDBJ databases">
        <title>Genomic Encyclopedia of Archaeal and Bacterial Type Strains, Phase II (KMG-II): from individual species to whole genera.</title>
        <authorList>
            <person name="Goeker M."/>
        </authorList>
    </citation>
    <scope>NUCLEOTIDE SEQUENCE [LARGE SCALE GENOMIC DNA]</scope>
    <source>
        <strain evidence="4 5">DSM 23857</strain>
    </source>
</reference>
<evidence type="ECO:0000313" key="5">
    <source>
        <dbReference type="Proteomes" id="UP000249547"/>
    </source>
</evidence>
<name>A0A327Q5J4_9BACT</name>
<evidence type="ECO:0000313" key="4">
    <source>
        <dbReference type="EMBL" id="RAI98482.1"/>
    </source>
</evidence>
<gene>
    <name evidence="4" type="ORF">LX64_04844</name>
</gene>
<dbReference type="RefSeq" id="WP_111600227.1">
    <property type="nucleotide sequence ID" value="NZ_QLLL01000012.1"/>
</dbReference>
<evidence type="ECO:0000256" key="1">
    <source>
        <dbReference type="ARBA" id="ARBA00022729"/>
    </source>
</evidence>
<dbReference type="PANTHER" id="PTHR43037">
    <property type="entry name" value="UNNAMED PRODUCT-RELATED"/>
    <property type="match status" value="1"/>
</dbReference>
<dbReference type="PANTHER" id="PTHR43037:SF1">
    <property type="entry name" value="BLL1128 PROTEIN"/>
    <property type="match status" value="1"/>
</dbReference>
<sequence>MFLATSQMRRYARFTSFIMACAAAFTLLVSCGKSETSTIIDEGNPPKTDTTVNNGGGGNSNPPKDTTVRTLGITTQQVVNAGSGLNQFVLFLPKNYNTQKTKRWPVIIALHGIGERGSNINIIKNTPVPQYAAKNADFGYIVVAPQCKDNTWWDVPSLRVLYDQIMSQYNVDSSRVYLTGLSMGGYGVWDWAQKDPGKFAAIVPICGGGTPNKACPLKSKPIWVFHNADDPTVNVNESRTMVKAVKDCGNTIIKYTENTTGGHDAWTKAYNSAALYEWLNQQHL</sequence>
<keyword evidence="5" id="KW-1185">Reference proteome</keyword>
<dbReference type="EMBL" id="QLLL01000012">
    <property type="protein sequence ID" value="RAI98482.1"/>
    <property type="molecule type" value="Genomic_DNA"/>
</dbReference>
<dbReference type="Pfam" id="PF00756">
    <property type="entry name" value="Esterase"/>
    <property type="match status" value="1"/>
</dbReference>
<dbReference type="InterPro" id="IPR029058">
    <property type="entry name" value="AB_hydrolase_fold"/>
</dbReference>
<dbReference type="InterPro" id="IPR000801">
    <property type="entry name" value="Esterase-like"/>
</dbReference>
<dbReference type="OrthoDB" id="9764953at2"/>
<comment type="caution">
    <text evidence="4">The sequence shown here is derived from an EMBL/GenBank/DDBJ whole genome shotgun (WGS) entry which is preliminary data.</text>
</comment>
<proteinExistence type="predicted"/>
<evidence type="ECO:0000256" key="3">
    <source>
        <dbReference type="SAM" id="SignalP"/>
    </source>
</evidence>
<feature type="signal peptide" evidence="3">
    <location>
        <begin position="1"/>
        <end position="22"/>
    </location>
</feature>
<evidence type="ECO:0000256" key="2">
    <source>
        <dbReference type="SAM" id="MobiDB-lite"/>
    </source>
</evidence>
<feature type="region of interest" description="Disordered" evidence="2">
    <location>
        <begin position="40"/>
        <end position="64"/>
    </location>
</feature>
<dbReference type="Gene3D" id="3.40.50.1820">
    <property type="entry name" value="alpha/beta hydrolase"/>
    <property type="match status" value="1"/>
</dbReference>
<keyword evidence="1 3" id="KW-0732">Signal</keyword>
<dbReference type="SUPFAM" id="SSF53474">
    <property type="entry name" value="alpha/beta-Hydrolases"/>
    <property type="match status" value="1"/>
</dbReference>